<comment type="caution">
    <text evidence="5">The sequence shown here is derived from an EMBL/GenBank/DDBJ whole genome shotgun (WGS) entry which is preliminary data.</text>
</comment>
<dbReference type="GO" id="GO:0008270">
    <property type="term" value="F:zinc ion binding"/>
    <property type="evidence" value="ECO:0007669"/>
    <property type="project" value="InterPro"/>
</dbReference>
<gene>
    <name evidence="5" type="ORF">MANES_14G082000v8</name>
</gene>
<dbReference type="FunFam" id="1.25.40.10:FF:001030">
    <property type="entry name" value="Pentatricopeptide repeat-containing protein At1g09190"/>
    <property type="match status" value="1"/>
</dbReference>
<dbReference type="STRING" id="3983.A0A2C9UKW2"/>
<dbReference type="AlphaFoldDB" id="A0A2C9UKW2"/>
<keyword evidence="6" id="KW-1185">Reference proteome</keyword>
<protein>
    <recommendedName>
        <fullName evidence="4">DYW domain-containing protein</fullName>
    </recommendedName>
</protein>
<comment type="similarity">
    <text evidence="1">Belongs to the PPR family. PCMP-H subfamily.</text>
</comment>
<dbReference type="Pfam" id="PF13041">
    <property type="entry name" value="PPR_2"/>
    <property type="match status" value="1"/>
</dbReference>
<dbReference type="OrthoDB" id="185373at2759"/>
<organism evidence="5 6">
    <name type="scientific">Manihot esculenta</name>
    <name type="common">Cassava</name>
    <name type="synonym">Jatropha manihot</name>
    <dbReference type="NCBI Taxonomy" id="3983"/>
    <lineage>
        <taxon>Eukaryota</taxon>
        <taxon>Viridiplantae</taxon>
        <taxon>Streptophyta</taxon>
        <taxon>Embryophyta</taxon>
        <taxon>Tracheophyta</taxon>
        <taxon>Spermatophyta</taxon>
        <taxon>Magnoliopsida</taxon>
        <taxon>eudicotyledons</taxon>
        <taxon>Gunneridae</taxon>
        <taxon>Pentapetalae</taxon>
        <taxon>rosids</taxon>
        <taxon>fabids</taxon>
        <taxon>Malpighiales</taxon>
        <taxon>Euphorbiaceae</taxon>
        <taxon>Crotonoideae</taxon>
        <taxon>Manihoteae</taxon>
        <taxon>Manihot</taxon>
    </lineage>
</organism>
<dbReference type="NCBIfam" id="TIGR00756">
    <property type="entry name" value="PPR"/>
    <property type="match status" value="5"/>
</dbReference>
<reference evidence="6" key="1">
    <citation type="journal article" date="2016" name="Nat. Biotechnol.">
        <title>Sequencing wild and cultivated cassava and related species reveals extensive interspecific hybridization and genetic diversity.</title>
        <authorList>
            <person name="Bredeson J.V."/>
            <person name="Lyons J.B."/>
            <person name="Prochnik S.E."/>
            <person name="Wu G.A."/>
            <person name="Ha C.M."/>
            <person name="Edsinger-Gonzales E."/>
            <person name="Grimwood J."/>
            <person name="Schmutz J."/>
            <person name="Rabbi I.Y."/>
            <person name="Egesi C."/>
            <person name="Nauluvula P."/>
            <person name="Lebot V."/>
            <person name="Ndunguru J."/>
            <person name="Mkamilo G."/>
            <person name="Bart R.S."/>
            <person name="Setter T.L."/>
            <person name="Gleadow R.M."/>
            <person name="Kulakow P."/>
            <person name="Ferguson M.E."/>
            <person name="Rounsley S."/>
            <person name="Rokhsar D.S."/>
        </authorList>
    </citation>
    <scope>NUCLEOTIDE SEQUENCE [LARGE SCALE GENOMIC DNA]</scope>
    <source>
        <strain evidence="6">cv. AM560-2</strain>
    </source>
</reference>
<evidence type="ECO:0000313" key="6">
    <source>
        <dbReference type="Proteomes" id="UP000091857"/>
    </source>
</evidence>
<dbReference type="FunFam" id="1.25.40.10:FF:000325">
    <property type="entry name" value="Pentatricopeptide repeat-containing protein At4g14820"/>
    <property type="match status" value="1"/>
</dbReference>
<dbReference type="Proteomes" id="UP000091857">
    <property type="component" value="Chromosome 14"/>
</dbReference>
<feature type="domain" description="DYW" evidence="4">
    <location>
        <begin position="560"/>
        <end position="652"/>
    </location>
</feature>
<dbReference type="FunFam" id="1.25.40.10:FF:001027">
    <property type="entry name" value="Pentatricopeptide repeat-containing protein At5g44230"/>
    <property type="match status" value="1"/>
</dbReference>
<dbReference type="InterPro" id="IPR046960">
    <property type="entry name" value="PPR_At4g14850-like_plant"/>
</dbReference>
<feature type="repeat" description="PPR" evidence="3">
    <location>
        <begin position="179"/>
        <end position="213"/>
    </location>
</feature>
<dbReference type="InterPro" id="IPR046849">
    <property type="entry name" value="E2_motif"/>
</dbReference>
<feature type="repeat" description="PPR" evidence="3">
    <location>
        <begin position="344"/>
        <end position="378"/>
    </location>
</feature>
<feature type="repeat" description="PPR" evidence="3">
    <location>
        <begin position="108"/>
        <end position="142"/>
    </location>
</feature>
<dbReference type="InterPro" id="IPR011990">
    <property type="entry name" value="TPR-like_helical_dom_sf"/>
</dbReference>
<dbReference type="InterPro" id="IPR002885">
    <property type="entry name" value="PPR_rpt"/>
</dbReference>
<keyword evidence="2" id="KW-0677">Repeat</keyword>
<dbReference type="Pfam" id="PF14432">
    <property type="entry name" value="DYW_deaminase"/>
    <property type="match status" value="1"/>
</dbReference>
<dbReference type="PANTHER" id="PTHR47926">
    <property type="entry name" value="PENTATRICOPEPTIDE REPEAT-CONTAINING PROTEIN"/>
    <property type="match status" value="1"/>
</dbReference>
<feature type="repeat" description="PPR" evidence="3">
    <location>
        <begin position="241"/>
        <end position="275"/>
    </location>
</feature>
<dbReference type="GO" id="GO:0009451">
    <property type="term" value="P:RNA modification"/>
    <property type="evidence" value="ECO:0007669"/>
    <property type="project" value="InterPro"/>
</dbReference>
<dbReference type="PROSITE" id="PS51375">
    <property type="entry name" value="PPR"/>
    <property type="match status" value="4"/>
</dbReference>
<dbReference type="Gramene" id="Manes.14G082000.4.v8.1">
    <property type="protein sequence ID" value="Manes.14G082000.4.v8.1.CDS.1"/>
    <property type="gene ID" value="Manes.14G082000.v8.1"/>
</dbReference>
<dbReference type="EMBL" id="CM004400">
    <property type="protein sequence ID" value="OAY31076.1"/>
    <property type="molecule type" value="Genomic_DNA"/>
</dbReference>
<dbReference type="Gramene" id="Manes.14G082000.5.v8.1">
    <property type="protein sequence ID" value="Manes.14G082000.5.v8.1.CDS.1"/>
    <property type="gene ID" value="Manes.14G082000.v8.1"/>
</dbReference>
<dbReference type="InterPro" id="IPR046848">
    <property type="entry name" value="E_motif"/>
</dbReference>
<proteinExistence type="inferred from homology"/>
<sequence length="652" mass="72613">MFTLSRKFFSTNSISYLPKQLSQYKLTPTFVPFSQLQQQLSLLESQLVSTLDACTNLAQIKQVHNHILRTGLDQCCYVVTKLVRTLTNLNVPMDPYPRSIFDQVKCPNPFLYSAVIRGYSLQGPLSESIKLYGLMRTEGVRPVSFTFSAILKACSALLDVSLGRQMHAQSILIGGFCSDLFVGNTLIDMYIKCGFLECGRKVFDEMPDKDVISWTGLIVAYAKIGDMETSRELFDGLPVKDMMAWTAMVTGFAQNARPREAIEFFERMQNAGVGTDEVTLIGVISACAQLGAAKYADWIRDIVEKRGSAAGHSVVLGSALIDMYSKCGNVEDAYKVFAGMNDRNVFSYSSMIMGFSVHGRADDAIKLFNEMVKTEIKPNKVTFIGVLTACVHRGMVDEGMSIFDSMEKCYGVKPSADHYTCIVDLLGRAGRLEEALELVKTMPIEPHGGVWGALLGACRIHGNPDIATIAASHLFELEPNAIGNYIMLSNIYASAGRWLDVSWARKLMRRKGLKKNPGCSWIEPRKGVIHEFFSGDMTHPMSSEIKQVLMDLLDRLEATGYQPKLSSVPYDVSDEEKRRILITHSEKLALAFGLISMNPGCSIRIMKNLRICEDCHLVMCGASQITKRDIVVRDNMRFHHFCNGTCSCGNFW</sequence>
<evidence type="ECO:0000259" key="4">
    <source>
        <dbReference type="Pfam" id="PF14432"/>
    </source>
</evidence>
<accession>A0A2C9UKW2</accession>
<dbReference type="GO" id="GO:0003723">
    <property type="term" value="F:RNA binding"/>
    <property type="evidence" value="ECO:0007669"/>
    <property type="project" value="InterPro"/>
</dbReference>
<evidence type="ECO:0000256" key="3">
    <source>
        <dbReference type="PROSITE-ProRule" id="PRU00708"/>
    </source>
</evidence>
<dbReference type="Pfam" id="PF12854">
    <property type="entry name" value="PPR_1"/>
    <property type="match status" value="1"/>
</dbReference>
<dbReference type="Pfam" id="PF01535">
    <property type="entry name" value="PPR"/>
    <property type="match status" value="4"/>
</dbReference>
<dbReference type="Gene3D" id="1.25.40.10">
    <property type="entry name" value="Tetratricopeptide repeat domain"/>
    <property type="match status" value="3"/>
</dbReference>
<name>A0A2C9UKW2_MANES</name>
<evidence type="ECO:0000256" key="2">
    <source>
        <dbReference type="ARBA" id="ARBA00022737"/>
    </source>
</evidence>
<dbReference type="Pfam" id="PF20431">
    <property type="entry name" value="E_motif"/>
    <property type="match status" value="1"/>
</dbReference>
<evidence type="ECO:0000313" key="5">
    <source>
        <dbReference type="EMBL" id="OAY31076.1"/>
    </source>
</evidence>
<dbReference type="InterPro" id="IPR032867">
    <property type="entry name" value="DYW_dom"/>
</dbReference>
<dbReference type="PANTHER" id="PTHR47926:SF523">
    <property type="entry name" value="DYW DOMAIN-CONTAINING PROTEIN"/>
    <property type="match status" value="1"/>
</dbReference>
<dbReference type="Pfam" id="PF20430">
    <property type="entry name" value="Eplus_motif"/>
    <property type="match status" value="1"/>
</dbReference>
<evidence type="ECO:0000256" key="1">
    <source>
        <dbReference type="ARBA" id="ARBA00006643"/>
    </source>
</evidence>
<dbReference type="OMA" id="GLDQSCY"/>